<evidence type="ECO:0000256" key="4">
    <source>
        <dbReference type="RuleBase" id="RU003719"/>
    </source>
</evidence>
<dbReference type="Pfam" id="PF02826">
    <property type="entry name" value="2-Hacid_dh_C"/>
    <property type="match status" value="1"/>
</dbReference>
<dbReference type="SUPFAM" id="SSF52283">
    <property type="entry name" value="Formate/glycerate dehydrogenase catalytic domain-like"/>
    <property type="match status" value="1"/>
</dbReference>
<dbReference type="Pfam" id="PF00389">
    <property type="entry name" value="2-Hacid_dh"/>
    <property type="match status" value="1"/>
</dbReference>
<sequence>MARVVVSDDAMIRTETLASVLGERATVDSAALETTEDIIDAVGDAEALVVDVNTPVPAAVFEQCDRLEIVARAGVGVDGVDIPAAAHGVTVTNVPEYCREEVSTHAVSLLLASVRRLNVYDRAVKRGQWSWTDGQPIHRLAGETVGFLSFGQLAKATAEKLAGFDCRLVATDPFVDSEAMAEYGVEKVGFDDLLAEADHVSIHAPLTDETRHLFDREAFERMSETAVVVNVGRGGIVDEEALAWALRNDEIAAAALDVIEDEPLTDSPLADRDEVILTPHAAFYSEESVTELNRWIATDILAVLAGDRPEGYVDPEADWL</sequence>
<comment type="similarity">
    <text evidence="1 4">Belongs to the D-isomer specific 2-hydroxyacid dehydrogenase family.</text>
</comment>
<dbReference type="InterPro" id="IPR006140">
    <property type="entry name" value="D-isomer_DH_NAD-bd"/>
</dbReference>
<feature type="domain" description="D-isomer specific 2-hydroxyacid dehydrogenase NAD-binding" evidence="6">
    <location>
        <begin position="108"/>
        <end position="282"/>
    </location>
</feature>
<name>A0A1H6XTG2_9EURY</name>
<evidence type="ECO:0000256" key="3">
    <source>
        <dbReference type="ARBA" id="ARBA00023027"/>
    </source>
</evidence>
<keyword evidence="8" id="KW-1185">Reference proteome</keyword>
<dbReference type="STRING" id="1073996.SAMN05444271_14516"/>
<proteinExistence type="inferred from homology"/>
<dbReference type="Proteomes" id="UP000198888">
    <property type="component" value="Unassembled WGS sequence"/>
</dbReference>
<dbReference type="SUPFAM" id="SSF51735">
    <property type="entry name" value="NAD(P)-binding Rossmann-fold domains"/>
    <property type="match status" value="1"/>
</dbReference>
<dbReference type="PANTHER" id="PTHR42789:SF1">
    <property type="entry name" value="D-ISOMER SPECIFIC 2-HYDROXYACID DEHYDROGENASE FAMILY PROTEIN (AFU_ORTHOLOGUE AFUA_6G10090)"/>
    <property type="match status" value="1"/>
</dbReference>
<dbReference type="InterPro" id="IPR006139">
    <property type="entry name" value="D-isomer_2_OHA_DH_cat_dom"/>
</dbReference>
<dbReference type="GO" id="GO:0051287">
    <property type="term" value="F:NAD binding"/>
    <property type="evidence" value="ECO:0007669"/>
    <property type="project" value="InterPro"/>
</dbReference>
<dbReference type="CDD" id="cd05299">
    <property type="entry name" value="CtBP_dh"/>
    <property type="match status" value="1"/>
</dbReference>
<organism evidence="7 8">
    <name type="scientific">Halohasta litchfieldiae</name>
    <dbReference type="NCBI Taxonomy" id="1073996"/>
    <lineage>
        <taxon>Archaea</taxon>
        <taxon>Methanobacteriati</taxon>
        <taxon>Methanobacteriota</taxon>
        <taxon>Stenosarchaea group</taxon>
        <taxon>Halobacteria</taxon>
        <taxon>Halobacteriales</taxon>
        <taxon>Haloferacaceae</taxon>
        <taxon>Halohasta</taxon>
    </lineage>
</organism>
<dbReference type="KEGG" id="hae:halTADL_0558"/>
<protein>
    <submittedName>
        <fullName evidence="7">D-3-phosphoglycerate dehydrogenase</fullName>
    </submittedName>
</protein>
<accession>A0A1H6XTG2</accession>
<dbReference type="InterPro" id="IPR043322">
    <property type="entry name" value="CtBP"/>
</dbReference>
<evidence type="ECO:0000256" key="2">
    <source>
        <dbReference type="ARBA" id="ARBA00023002"/>
    </source>
</evidence>
<evidence type="ECO:0000259" key="6">
    <source>
        <dbReference type="Pfam" id="PF02826"/>
    </source>
</evidence>
<dbReference type="Gene3D" id="3.40.50.720">
    <property type="entry name" value="NAD(P)-binding Rossmann-like Domain"/>
    <property type="match status" value="2"/>
</dbReference>
<evidence type="ECO:0000259" key="5">
    <source>
        <dbReference type="Pfam" id="PF00389"/>
    </source>
</evidence>
<dbReference type="GO" id="GO:0016616">
    <property type="term" value="F:oxidoreductase activity, acting on the CH-OH group of donors, NAD or NADP as acceptor"/>
    <property type="evidence" value="ECO:0007669"/>
    <property type="project" value="InterPro"/>
</dbReference>
<keyword evidence="2 4" id="KW-0560">Oxidoreductase</keyword>
<reference evidence="7 8" key="1">
    <citation type="submission" date="2016-10" db="EMBL/GenBank/DDBJ databases">
        <authorList>
            <person name="de Groot N.N."/>
        </authorList>
    </citation>
    <scope>NUCLEOTIDE SEQUENCE [LARGE SCALE GENOMIC DNA]</scope>
    <source>
        <strain evidence="7 8">DSM 22187</strain>
    </source>
</reference>
<dbReference type="RefSeq" id="WP_089673792.1">
    <property type="nucleotide sequence ID" value="NZ_CP024845.1"/>
</dbReference>
<dbReference type="PANTHER" id="PTHR42789">
    <property type="entry name" value="D-ISOMER SPECIFIC 2-HYDROXYACID DEHYDROGENASE FAMILY PROTEIN (AFU_ORTHOLOGUE AFUA_6G10090)"/>
    <property type="match status" value="1"/>
</dbReference>
<dbReference type="InterPro" id="IPR050857">
    <property type="entry name" value="D-2-hydroxyacid_DH"/>
</dbReference>
<keyword evidence="3" id="KW-0520">NAD</keyword>
<evidence type="ECO:0000256" key="1">
    <source>
        <dbReference type="ARBA" id="ARBA00005854"/>
    </source>
</evidence>
<feature type="domain" description="D-isomer specific 2-hydroxyacid dehydrogenase catalytic" evidence="5">
    <location>
        <begin position="24"/>
        <end position="313"/>
    </location>
</feature>
<dbReference type="GeneID" id="35001376"/>
<gene>
    <name evidence="7" type="ORF">SAMN05444271_14516</name>
</gene>
<dbReference type="InterPro" id="IPR036291">
    <property type="entry name" value="NAD(P)-bd_dom_sf"/>
</dbReference>
<evidence type="ECO:0000313" key="8">
    <source>
        <dbReference type="Proteomes" id="UP000198888"/>
    </source>
</evidence>
<evidence type="ECO:0000313" key="7">
    <source>
        <dbReference type="EMBL" id="SEJ31466.1"/>
    </source>
</evidence>
<dbReference type="EMBL" id="FNYR01000045">
    <property type="protein sequence ID" value="SEJ31466.1"/>
    <property type="molecule type" value="Genomic_DNA"/>
</dbReference>
<dbReference type="GO" id="GO:0003714">
    <property type="term" value="F:transcription corepressor activity"/>
    <property type="evidence" value="ECO:0007669"/>
    <property type="project" value="InterPro"/>
</dbReference>
<dbReference type="AlphaFoldDB" id="A0A1H6XTG2"/>
<dbReference type="OrthoDB" id="34275at2157"/>
<accession>A0A2H4PZ32</accession>